<dbReference type="PANTHER" id="PTHR35450:SF2">
    <property type="entry name" value="REVERSE TRANSCRIPTASE DOMAIN-CONTAINING PROTEIN"/>
    <property type="match status" value="1"/>
</dbReference>
<dbReference type="PANTHER" id="PTHR35450">
    <property type="entry name" value="REVERSE TRANSCRIPTASE DOMAIN-CONTAINING PROTEIN"/>
    <property type="match status" value="1"/>
</dbReference>
<reference evidence="1" key="3">
    <citation type="submission" date="2025-09" db="UniProtKB">
        <authorList>
            <consortium name="Ensembl"/>
        </authorList>
    </citation>
    <scope>IDENTIFICATION</scope>
</reference>
<dbReference type="Ensembl" id="ENSLOCT00000011102.1">
    <property type="protein sequence ID" value="ENSLOCP00000011086.1"/>
    <property type="gene ID" value="ENSLOCG00000009092.1"/>
</dbReference>
<dbReference type="OMA" id="CGDGENI"/>
<dbReference type="STRING" id="7918.ENSLOCP00000011086"/>
<sequence>AVPMPQYSFGMIDWRQQKIQDMERKTRKLLTKYGLLHPKADVQYIPRRSGGHGLTQLKTAYKSTIDGLGKYIKRGSNPEISSHTTTSNWESIKGRMKSSLIEEKINKLLSKPLHSQFYKQTFNNYKTAFGWLQNSGLKGQTESYHALSTRYHQSNILKMDVDGKCRLCHQQAEHISNIVARCSLLTPKEYTHRHNRIASYLHWSMLQELGLPVPDHWYDHQPENVVESCGDGENITIMYDMAVNTNHKTGANRPDIILHDLSKKRCFLI</sequence>
<dbReference type="HOGENOM" id="CLU_008338_0_0_1"/>
<evidence type="ECO:0000313" key="1">
    <source>
        <dbReference type="Ensembl" id="ENSLOCP00000011086.1"/>
    </source>
</evidence>
<dbReference type="Proteomes" id="UP000018468">
    <property type="component" value="Linkage group LG9"/>
</dbReference>
<name>W5MRS7_LEPOC</name>
<dbReference type="GeneTree" id="ENSGT00940000166985"/>
<evidence type="ECO:0000313" key="2">
    <source>
        <dbReference type="Proteomes" id="UP000018468"/>
    </source>
</evidence>
<dbReference type="eggNOG" id="ENOG502S0E1">
    <property type="taxonomic scope" value="Eukaryota"/>
</dbReference>
<dbReference type="InParanoid" id="W5MRS7"/>
<dbReference type="AlphaFoldDB" id="W5MRS7"/>
<dbReference type="EMBL" id="AHAT01010153">
    <property type="status" value="NOT_ANNOTATED_CDS"/>
    <property type="molecule type" value="Genomic_DNA"/>
</dbReference>
<accession>W5MRS7</accession>
<reference evidence="2" key="1">
    <citation type="submission" date="2011-12" db="EMBL/GenBank/DDBJ databases">
        <title>The Draft Genome of Lepisosteus oculatus.</title>
        <authorList>
            <consortium name="The Broad Institute Genome Assembly &amp; Analysis Group"/>
            <consortium name="Computational R&amp;D Group"/>
            <consortium name="and Sequencing Platform"/>
            <person name="Di Palma F."/>
            <person name="Alfoldi J."/>
            <person name="Johnson J."/>
            <person name="Berlin A."/>
            <person name="Gnerre S."/>
            <person name="Jaffe D."/>
            <person name="MacCallum I."/>
            <person name="Young S."/>
            <person name="Walker B.J."/>
            <person name="Lander E.S."/>
            <person name="Lindblad-Toh K."/>
        </authorList>
    </citation>
    <scope>NUCLEOTIDE SEQUENCE [LARGE SCALE GENOMIC DNA]</scope>
</reference>
<protein>
    <recommendedName>
        <fullName evidence="3">Reverse transcriptase</fullName>
    </recommendedName>
</protein>
<reference evidence="1" key="2">
    <citation type="submission" date="2025-08" db="UniProtKB">
        <authorList>
            <consortium name="Ensembl"/>
        </authorList>
    </citation>
    <scope>IDENTIFICATION</scope>
</reference>
<keyword evidence="2" id="KW-1185">Reference proteome</keyword>
<evidence type="ECO:0008006" key="3">
    <source>
        <dbReference type="Google" id="ProtNLM"/>
    </source>
</evidence>
<proteinExistence type="predicted"/>
<organism evidence="1 2">
    <name type="scientific">Lepisosteus oculatus</name>
    <name type="common">Spotted gar</name>
    <dbReference type="NCBI Taxonomy" id="7918"/>
    <lineage>
        <taxon>Eukaryota</taxon>
        <taxon>Metazoa</taxon>
        <taxon>Chordata</taxon>
        <taxon>Craniata</taxon>
        <taxon>Vertebrata</taxon>
        <taxon>Euteleostomi</taxon>
        <taxon>Actinopterygii</taxon>
        <taxon>Neopterygii</taxon>
        <taxon>Holostei</taxon>
        <taxon>Semionotiformes</taxon>
        <taxon>Lepisosteidae</taxon>
        <taxon>Lepisosteus</taxon>
    </lineage>
</organism>